<evidence type="ECO:0000259" key="5">
    <source>
        <dbReference type="PROSITE" id="PS50127"/>
    </source>
</evidence>
<dbReference type="VEuPathDB" id="TrichDB:TVAGG3_0821110"/>
<dbReference type="InterPro" id="IPR023313">
    <property type="entry name" value="UBQ-conjugating_AS"/>
</dbReference>
<feature type="domain" description="UBC core" evidence="5">
    <location>
        <begin position="5"/>
        <end position="154"/>
    </location>
</feature>
<dbReference type="GO" id="GO:0005634">
    <property type="term" value="C:nucleus"/>
    <property type="evidence" value="ECO:0000318"/>
    <property type="project" value="GO_Central"/>
</dbReference>
<dbReference type="Proteomes" id="UP000001542">
    <property type="component" value="Unassembled WGS sequence"/>
</dbReference>
<dbReference type="VEuPathDB" id="TrichDB:TVAG_191220"/>
<dbReference type="SMR" id="A2EFK5"/>
<dbReference type="SMART" id="SM00212">
    <property type="entry name" value="UBCc"/>
    <property type="match status" value="1"/>
</dbReference>
<proteinExistence type="inferred from homology"/>
<dbReference type="InParanoid" id="A2EFK5"/>
<dbReference type="PANTHER" id="PTHR24068">
    <property type="entry name" value="UBIQUITIN-CONJUGATING ENZYME E2"/>
    <property type="match status" value="1"/>
</dbReference>
<feature type="active site" description="Glycyl thioester intermediate" evidence="3">
    <location>
        <position position="92"/>
    </location>
</feature>
<organism evidence="6 7">
    <name type="scientific">Trichomonas vaginalis (strain ATCC PRA-98 / G3)</name>
    <dbReference type="NCBI Taxonomy" id="412133"/>
    <lineage>
        <taxon>Eukaryota</taxon>
        <taxon>Metamonada</taxon>
        <taxon>Parabasalia</taxon>
        <taxon>Trichomonadida</taxon>
        <taxon>Trichomonadidae</taxon>
        <taxon>Trichomonas</taxon>
    </lineage>
</organism>
<reference evidence="6" key="1">
    <citation type="submission" date="2006-10" db="EMBL/GenBank/DDBJ databases">
        <authorList>
            <person name="Amadeo P."/>
            <person name="Zhao Q."/>
            <person name="Wortman J."/>
            <person name="Fraser-Liggett C."/>
            <person name="Carlton J."/>
        </authorList>
    </citation>
    <scope>NUCLEOTIDE SEQUENCE</scope>
    <source>
        <strain evidence="6">G3</strain>
    </source>
</reference>
<dbReference type="STRING" id="5722.A2EFK5"/>
<evidence type="ECO:0000313" key="7">
    <source>
        <dbReference type="Proteomes" id="UP000001542"/>
    </source>
</evidence>
<accession>A2EFK5</accession>
<evidence type="ECO:0000256" key="2">
    <source>
        <dbReference type="ARBA" id="ARBA00022786"/>
    </source>
</evidence>
<keyword evidence="2 4" id="KW-0833">Ubl conjugation pathway</keyword>
<name>A2EFK5_TRIV3</name>
<dbReference type="Pfam" id="PF00179">
    <property type="entry name" value="UQ_con"/>
    <property type="match status" value="1"/>
</dbReference>
<evidence type="ECO:0000256" key="4">
    <source>
        <dbReference type="RuleBase" id="RU362109"/>
    </source>
</evidence>
<sequence>MSKLTREQKIALEKKNLRRNKPADVNIEWIPAKEGENEKMRFTLKGPEDSMYKEDIFVVEIEFQPEYPQSAPRTTMLTKIFHPNIDTDGTICINAIRGGYFPGQSLVQIIEEVKMALKDPNPDDYLNREAAQLMKSDIEQFKLVVSRQIQKNIEERNSTA</sequence>
<dbReference type="SUPFAM" id="SSF54495">
    <property type="entry name" value="UBC-like"/>
    <property type="match status" value="1"/>
</dbReference>
<evidence type="ECO:0000256" key="1">
    <source>
        <dbReference type="ARBA" id="ARBA00022679"/>
    </source>
</evidence>
<evidence type="ECO:0000313" key="6">
    <source>
        <dbReference type="EMBL" id="EAY08599.1"/>
    </source>
</evidence>
<dbReference type="eggNOG" id="KOG0417">
    <property type="taxonomic scope" value="Eukaryota"/>
</dbReference>
<dbReference type="GO" id="GO:0005524">
    <property type="term" value="F:ATP binding"/>
    <property type="evidence" value="ECO:0007669"/>
    <property type="project" value="UniProtKB-UniRule"/>
</dbReference>
<dbReference type="PROSITE" id="PS50127">
    <property type="entry name" value="UBC_2"/>
    <property type="match status" value="1"/>
</dbReference>
<dbReference type="KEGG" id="tva:4766503"/>
<dbReference type="Gene3D" id="3.10.110.10">
    <property type="entry name" value="Ubiquitin Conjugating Enzyme"/>
    <property type="match status" value="1"/>
</dbReference>
<dbReference type="OrthoDB" id="10249039at2759"/>
<dbReference type="OMA" id="ANEFRND"/>
<reference evidence="6" key="2">
    <citation type="journal article" date="2007" name="Science">
        <title>Draft genome sequence of the sexually transmitted pathogen Trichomonas vaginalis.</title>
        <authorList>
            <person name="Carlton J.M."/>
            <person name="Hirt R.P."/>
            <person name="Silva J.C."/>
            <person name="Delcher A.L."/>
            <person name="Schatz M."/>
            <person name="Zhao Q."/>
            <person name="Wortman J.R."/>
            <person name="Bidwell S.L."/>
            <person name="Alsmark U.C.M."/>
            <person name="Besteiro S."/>
            <person name="Sicheritz-Ponten T."/>
            <person name="Noel C.J."/>
            <person name="Dacks J.B."/>
            <person name="Foster P.G."/>
            <person name="Simillion C."/>
            <person name="Van de Peer Y."/>
            <person name="Miranda-Saavedra D."/>
            <person name="Barton G.J."/>
            <person name="Westrop G.D."/>
            <person name="Mueller S."/>
            <person name="Dessi D."/>
            <person name="Fiori P.L."/>
            <person name="Ren Q."/>
            <person name="Paulsen I."/>
            <person name="Zhang H."/>
            <person name="Bastida-Corcuera F.D."/>
            <person name="Simoes-Barbosa A."/>
            <person name="Brown M.T."/>
            <person name="Hayes R.D."/>
            <person name="Mukherjee M."/>
            <person name="Okumura C.Y."/>
            <person name="Schneider R."/>
            <person name="Smith A.J."/>
            <person name="Vanacova S."/>
            <person name="Villalvazo M."/>
            <person name="Haas B.J."/>
            <person name="Pertea M."/>
            <person name="Feldblyum T.V."/>
            <person name="Utterback T.R."/>
            <person name="Shu C.L."/>
            <person name="Osoegawa K."/>
            <person name="de Jong P.J."/>
            <person name="Hrdy I."/>
            <person name="Horvathova L."/>
            <person name="Zubacova Z."/>
            <person name="Dolezal P."/>
            <person name="Malik S.B."/>
            <person name="Logsdon J.M. Jr."/>
            <person name="Henze K."/>
            <person name="Gupta A."/>
            <person name="Wang C.C."/>
            <person name="Dunne R.L."/>
            <person name="Upcroft J.A."/>
            <person name="Upcroft P."/>
            <person name="White O."/>
            <person name="Salzberg S.L."/>
            <person name="Tang P."/>
            <person name="Chiu C.-H."/>
            <person name="Lee Y.-S."/>
            <person name="Embley T.M."/>
            <person name="Coombs G.H."/>
            <person name="Mottram J.C."/>
            <person name="Tachezy J."/>
            <person name="Fraser-Liggett C.M."/>
            <person name="Johnson P.J."/>
        </authorList>
    </citation>
    <scope>NUCLEOTIDE SEQUENCE [LARGE SCALE GENOMIC DNA]</scope>
    <source>
        <strain evidence="6">G3</strain>
    </source>
</reference>
<dbReference type="EMBL" id="DS113375">
    <property type="protein sequence ID" value="EAY08599.1"/>
    <property type="molecule type" value="Genomic_DNA"/>
</dbReference>
<dbReference type="GO" id="GO:0000209">
    <property type="term" value="P:protein polyubiquitination"/>
    <property type="evidence" value="ECO:0000318"/>
    <property type="project" value="GO_Central"/>
</dbReference>
<dbReference type="RefSeq" id="XP_001320822.1">
    <property type="nucleotide sequence ID" value="XM_001320787.1"/>
</dbReference>
<protein>
    <submittedName>
        <fullName evidence="6">Ubiquitin-conjugating enzyme family protein</fullName>
    </submittedName>
</protein>
<dbReference type="PROSITE" id="PS00183">
    <property type="entry name" value="UBC_1"/>
    <property type="match status" value="1"/>
</dbReference>
<keyword evidence="4" id="KW-0067">ATP-binding</keyword>
<dbReference type="InterPro" id="IPR016135">
    <property type="entry name" value="UBQ-conjugating_enzyme/RWD"/>
</dbReference>
<dbReference type="InterPro" id="IPR000608">
    <property type="entry name" value="UBC"/>
</dbReference>
<dbReference type="GO" id="GO:0061631">
    <property type="term" value="F:ubiquitin conjugating enzyme activity"/>
    <property type="evidence" value="ECO:0000318"/>
    <property type="project" value="GO_Central"/>
</dbReference>
<keyword evidence="7" id="KW-1185">Reference proteome</keyword>
<dbReference type="AlphaFoldDB" id="A2EFK5"/>
<comment type="similarity">
    <text evidence="4">Belongs to the ubiquitin-conjugating enzyme family.</text>
</comment>
<dbReference type="CDD" id="cd00195">
    <property type="entry name" value="UBCc_UEV"/>
    <property type="match status" value="1"/>
</dbReference>
<gene>
    <name evidence="6" type="ORF">TVAG_191220</name>
</gene>
<evidence type="ECO:0000256" key="3">
    <source>
        <dbReference type="PROSITE-ProRule" id="PRU10133"/>
    </source>
</evidence>
<keyword evidence="1" id="KW-0808">Transferase</keyword>
<keyword evidence="4" id="KW-0547">Nucleotide-binding</keyword>